<comment type="caution">
    <text evidence="2">The sequence shown here is derived from an EMBL/GenBank/DDBJ whole genome shotgun (WGS) entry which is preliminary data.</text>
</comment>
<evidence type="ECO:0000313" key="3">
    <source>
        <dbReference type="Proteomes" id="UP000650467"/>
    </source>
</evidence>
<dbReference type="OrthoDB" id="534821at2759"/>
<keyword evidence="3" id="KW-1185">Reference proteome</keyword>
<dbReference type="EMBL" id="JAEHOC010000103">
    <property type="protein sequence ID" value="KAG2422524.1"/>
    <property type="molecule type" value="Genomic_DNA"/>
</dbReference>
<dbReference type="AlphaFoldDB" id="A0A835SHG9"/>
<evidence type="ECO:0000259" key="1">
    <source>
        <dbReference type="PROSITE" id="PS50053"/>
    </source>
</evidence>
<dbReference type="SUPFAM" id="SSF54236">
    <property type="entry name" value="Ubiquitin-like"/>
    <property type="match status" value="2"/>
</dbReference>
<dbReference type="InterPro" id="IPR000626">
    <property type="entry name" value="Ubiquitin-like_dom"/>
</dbReference>
<name>A0A835SHG9_CHLIN</name>
<proteinExistence type="predicted"/>
<protein>
    <recommendedName>
        <fullName evidence="1">Ubiquitin-like domain-containing protein</fullName>
    </recommendedName>
</protein>
<sequence length="207" mass="20786">MRLFVKGLDGATVAVYVGRDAAAGSRGGAADAAAAAPEGTLTELMAAVEARLGIPAASQVLTTLGGRPLRPATHESAAAAAAAGTNLAACGLRQHDTLQLSVRLRGGQPVKVKVLTPTPKVEGGAQVTVDLEPDTPLRAIKAQLAAATGLPVGRQRVMLGAIGSLVLIDKSSNIGASYCGSTNNLYFATLPATEAPVEPPAKAAPKH</sequence>
<feature type="domain" description="Ubiquitin-like" evidence="1">
    <location>
        <begin position="1"/>
        <end position="107"/>
    </location>
</feature>
<accession>A0A835SHG9</accession>
<organism evidence="2 3">
    <name type="scientific">Chlamydomonas incerta</name>
    <dbReference type="NCBI Taxonomy" id="51695"/>
    <lineage>
        <taxon>Eukaryota</taxon>
        <taxon>Viridiplantae</taxon>
        <taxon>Chlorophyta</taxon>
        <taxon>core chlorophytes</taxon>
        <taxon>Chlorophyceae</taxon>
        <taxon>CS clade</taxon>
        <taxon>Chlamydomonadales</taxon>
        <taxon>Chlamydomonadaceae</taxon>
        <taxon>Chlamydomonas</taxon>
    </lineage>
</organism>
<dbReference type="InterPro" id="IPR029071">
    <property type="entry name" value="Ubiquitin-like_domsf"/>
</dbReference>
<reference evidence="2" key="1">
    <citation type="journal article" date="2020" name="bioRxiv">
        <title>Comparative genomics of Chlamydomonas.</title>
        <authorList>
            <person name="Craig R.J."/>
            <person name="Hasan A.R."/>
            <person name="Ness R.W."/>
            <person name="Keightley P.D."/>
        </authorList>
    </citation>
    <scope>NUCLEOTIDE SEQUENCE</scope>
    <source>
        <strain evidence="2">SAG 7.73</strain>
    </source>
</reference>
<dbReference type="Gene3D" id="3.10.20.90">
    <property type="entry name" value="Phosphatidylinositol 3-kinase Catalytic Subunit, Chain A, domain 1"/>
    <property type="match status" value="1"/>
</dbReference>
<dbReference type="PROSITE" id="PS50053">
    <property type="entry name" value="UBIQUITIN_2"/>
    <property type="match status" value="1"/>
</dbReference>
<gene>
    <name evidence="2" type="ORF">HXX76_015952</name>
</gene>
<dbReference type="Proteomes" id="UP000650467">
    <property type="component" value="Unassembled WGS sequence"/>
</dbReference>
<evidence type="ECO:0000313" key="2">
    <source>
        <dbReference type="EMBL" id="KAG2422524.1"/>
    </source>
</evidence>